<organism evidence="2 3">
    <name type="scientific">Actinidia rufa</name>
    <dbReference type="NCBI Taxonomy" id="165716"/>
    <lineage>
        <taxon>Eukaryota</taxon>
        <taxon>Viridiplantae</taxon>
        <taxon>Streptophyta</taxon>
        <taxon>Embryophyta</taxon>
        <taxon>Tracheophyta</taxon>
        <taxon>Spermatophyta</taxon>
        <taxon>Magnoliopsida</taxon>
        <taxon>eudicotyledons</taxon>
        <taxon>Gunneridae</taxon>
        <taxon>Pentapetalae</taxon>
        <taxon>asterids</taxon>
        <taxon>Ericales</taxon>
        <taxon>Actinidiaceae</taxon>
        <taxon>Actinidia</taxon>
    </lineage>
</organism>
<feature type="compositionally biased region" description="Acidic residues" evidence="1">
    <location>
        <begin position="28"/>
        <end position="76"/>
    </location>
</feature>
<evidence type="ECO:0000313" key="2">
    <source>
        <dbReference type="EMBL" id="GFY95045.1"/>
    </source>
</evidence>
<proteinExistence type="predicted"/>
<keyword evidence="3" id="KW-1185">Reference proteome</keyword>
<name>A0A7J0F8N3_9ERIC</name>
<sequence>MDSPEDKSQNENHGDAESRSENEVLKPEDEEEDQASVQNDDDEKEDEIDDLEDEEESVDDSEDETDADHEVEESEDDSGKAPIVFTYVNFFFEFHDASVELIQF</sequence>
<dbReference type="AlphaFoldDB" id="A0A7J0F8N3"/>
<feature type="compositionally biased region" description="Basic and acidic residues" evidence="1">
    <location>
        <begin position="1"/>
        <end position="27"/>
    </location>
</feature>
<accession>A0A7J0F8N3</accession>
<evidence type="ECO:0000313" key="3">
    <source>
        <dbReference type="Proteomes" id="UP000585474"/>
    </source>
</evidence>
<dbReference type="Proteomes" id="UP000585474">
    <property type="component" value="Unassembled WGS sequence"/>
</dbReference>
<evidence type="ECO:0000256" key="1">
    <source>
        <dbReference type="SAM" id="MobiDB-lite"/>
    </source>
</evidence>
<protein>
    <submittedName>
        <fullName evidence="2">RING/FYVE/PHD zinc finger superfamily protein</fullName>
    </submittedName>
</protein>
<gene>
    <name evidence="2" type="ORF">Acr_10g0004300</name>
</gene>
<feature type="region of interest" description="Disordered" evidence="1">
    <location>
        <begin position="1"/>
        <end position="82"/>
    </location>
</feature>
<comment type="caution">
    <text evidence="2">The sequence shown here is derived from an EMBL/GenBank/DDBJ whole genome shotgun (WGS) entry which is preliminary data.</text>
</comment>
<reference evidence="2 3" key="1">
    <citation type="submission" date="2019-07" db="EMBL/GenBank/DDBJ databases">
        <title>De Novo Assembly of kiwifruit Actinidia rufa.</title>
        <authorList>
            <person name="Sugita-Konishi S."/>
            <person name="Sato K."/>
            <person name="Mori E."/>
            <person name="Abe Y."/>
            <person name="Kisaki G."/>
            <person name="Hamano K."/>
            <person name="Suezawa K."/>
            <person name="Otani M."/>
            <person name="Fukuda T."/>
            <person name="Manabe T."/>
            <person name="Gomi K."/>
            <person name="Tabuchi M."/>
            <person name="Akimitsu K."/>
            <person name="Kataoka I."/>
        </authorList>
    </citation>
    <scope>NUCLEOTIDE SEQUENCE [LARGE SCALE GENOMIC DNA]</scope>
    <source>
        <strain evidence="3">cv. Fuchu</strain>
    </source>
</reference>
<dbReference type="EMBL" id="BJWL01000010">
    <property type="protein sequence ID" value="GFY95045.1"/>
    <property type="molecule type" value="Genomic_DNA"/>
</dbReference>